<dbReference type="GeneID" id="33559136"/>
<protein>
    <recommendedName>
        <fullName evidence="2">BRCT domain-containing protein</fullName>
    </recommendedName>
</protein>
<accession>A0A1Y1U5K4</accession>
<dbReference type="InterPro" id="IPR001357">
    <property type="entry name" value="BRCT_dom"/>
</dbReference>
<feature type="compositionally biased region" description="Low complexity" evidence="1">
    <location>
        <begin position="307"/>
        <end position="322"/>
    </location>
</feature>
<name>A0A1Y1U5K4_9TREE</name>
<dbReference type="RefSeq" id="XP_021867672.1">
    <property type="nucleotide sequence ID" value="XM_022017327.1"/>
</dbReference>
<dbReference type="Gene3D" id="3.40.50.10190">
    <property type="entry name" value="BRCT domain"/>
    <property type="match status" value="1"/>
</dbReference>
<proteinExistence type="predicted"/>
<dbReference type="SUPFAM" id="SSF52113">
    <property type="entry name" value="BRCT domain"/>
    <property type="match status" value="1"/>
</dbReference>
<evidence type="ECO:0000259" key="2">
    <source>
        <dbReference type="PROSITE" id="PS50172"/>
    </source>
</evidence>
<evidence type="ECO:0000313" key="4">
    <source>
        <dbReference type="Proteomes" id="UP000193218"/>
    </source>
</evidence>
<feature type="domain" description="BRCT" evidence="2">
    <location>
        <begin position="58"/>
        <end position="154"/>
    </location>
</feature>
<organism evidence="3 4">
    <name type="scientific">Kockovaella imperatae</name>
    <dbReference type="NCBI Taxonomy" id="4999"/>
    <lineage>
        <taxon>Eukaryota</taxon>
        <taxon>Fungi</taxon>
        <taxon>Dikarya</taxon>
        <taxon>Basidiomycota</taxon>
        <taxon>Agaricomycotina</taxon>
        <taxon>Tremellomycetes</taxon>
        <taxon>Tremellales</taxon>
        <taxon>Cuniculitremaceae</taxon>
        <taxon>Kockovaella</taxon>
    </lineage>
</organism>
<keyword evidence="4" id="KW-1185">Reference proteome</keyword>
<comment type="caution">
    <text evidence="3">The sequence shown here is derived from an EMBL/GenBank/DDBJ whole genome shotgun (WGS) entry which is preliminary data.</text>
</comment>
<evidence type="ECO:0000256" key="1">
    <source>
        <dbReference type="SAM" id="MobiDB-lite"/>
    </source>
</evidence>
<reference evidence="3 4" key="1">
    <citation type="submission" date="2017-03" db="EMBL/GenBank/DDBJ databases">
        <title>Widespread Adenine N6-methylation of Active Genes in Fungi.</title>
        <authorList>
            <consortium name="DOE Joint Genome Institute"/>
            <person name="Mondo S.J."/>
            <person name="Dannebaum R.O."/>
            <person name="Kuo R.C."/>
            <person name="Louie K.B."/>
            <person name="Bewick A.J."/>
            <person name="Labutti K."/>
            <person name="Haridas S."/>
            <person name="Kuo A."/>
            <person name="Salamov A."/>
            <person name="Ahrendt S.R."/>
            <person name="Lau R."/>
            <person name="Bowen B.P."/>
            <person name="Lipzen A."/>
            <person name="Sullivan W."/>
            <person name="Andreopoulos W.B."/>
            <person name="Clum A."/>
            <person name="Lindquist E."/>
            <person name="Daum C."/>
            <person name="Northen T.R."/>
            <person name="Ramamoorthy G."/>
            <person name="Schmitz R.J."/>
            <person name="Gryganskyi A."/>
            <person name="Culley D."/>
            <person name="Magnuson J."/>
            <person name="James T.Y."/>
            <person name="O'Malley M.A."/>
            <person name="Stajich J.E."/>
            <person name="Spatafora J.W."/>
            <person name="Visel A."/>
            <person name="Grigoriev I.V."/>
        </authorList>
    </citation>
    <scope>NUCLEOTIDE SEQUENCE [LARGE SCALE GENOMIC DNA]</scope>
    <source>
        <strain evidence="3 4">NRRL Y-17943</strain>
    </source>
</reference>
<dbReference type="InParanoid" id="A0A1Y1U5K4"/>
<dbReference type="Proteomes" id="UP000193218">
    <property type="component" value="Unassembled WGS sequence"/>
</dbReference>
<feature type="non-terminal residue" evidence="3">
    <location>
        <position position="660"/>
    </location>
</feature>
<feature type="compositionally biased region" description="Polar residues" evidence="1">
    <location>
        <begin position="1"/>
        <end position="16"/>
    </location>
</feature>
<sequence>MEHRGNSPTPSLASTQRAHRSHRTPPVAPASPTRSTRSALTTSLALDTLAVGPEVIAPQAGVFEGLKFVVLKEYFKPEDYEESIEGIKRHGGRIIDSKHPTKLDYLLIPTPSQDPSDDPVRRFRLVYAQDYPLLGDLQRVSTEWTRDCAYVGRLKPLPSAQEALGITYPVTDNELGRQRSQLARKDVDQVGQVLEAMHRFTWPPVAGRKAFYTWYNDHYKTDTGIKVINLVTTYRTMFENLCPPFKASAVAGRRVPHMRPRRKDTSVEVEGSLASKVDQITPQTPLPLPSPTLDHSLPDVPADVVPSVLESGSSSAESSSSSRVCTPTPQRHSSQPRDLSLLSSRSERPPEPSLTETENNEAVPEDFVDLVAPVKGKRKLSDPDVFVDPLKRRLPPERRMEIIGLLSDTSPGAVDGELETLRSVIKHVHETTSAAPCGSVELETMILTCLRTLSASAATVNDVTKKHKSAESDTITSTRPPGVPPTTLILSSHIFSGFDAMLQDGIADVLAFTRVLDESDELSIDALRTRPPILALLREEDSDLRAVFVEVDWGEIVCIDLEAYTSPEDEQEAHDYDLETMKRFLMTASASLSMPSPEFGSKIVGLCKSGNLASSCLLLLAYTYSLVLGRNEWAEQVGNMEVREGDLYEWGLVVADTLKN</sequence>
<gene>
    <name evidence="3" type="ORF">BD324DRAFT_640185</name>
</gene>
<dbReference type="AlphaFoldDB" id="A0A1Y1U5K4"/>
<feature type="region of interest" description="Disordered" evidence="1">
    <location>
        <begin position="1"/>
        <end position="39"/>
    </location>
</feature>
<feature type="compositionally biased region" description="Polar residues" evidence="1">
    <location>
        <begin position="323"/>
        <end position="332"/>
    </location>
</feature>
<dbReference type="EMBL" id="NBSH01000026">
    <property type="protein sequence ID" value="ORX33321.1"/>
    <property type="molecule type" value="Genomic_DNA"/>
</dbReference>
<feature type="region of interest" description="Disordered" evidence="1">
    <location>
        <begin position="251"/>
        <end position="364"/>
    </location>
</feature>
<evidence type="ECO:0000313" key="3">
    <source>
        <dbReference type="EMBL" id="ORX33321.1"/>
    </source>
</evidence>
<dbReference type="PROSITE" id="PS50172">
    <property type="entry name" value="BRCT"/>
    <property type="match status" value="1"/>
</dbReference>
<feature type="compositionally biased region" description="Low complexity" evidence="1">
    <location>
        <begin position="30"/>
        <end position="39"/>
    </location>
</feature>
<dbReference type="InterPro" id="IPR036420">
    <property type="entry name" value="BRCT_dom_sf"/>
</dbReference>